<organism evidence="3 4">
    <name type="scientific">Methanobrevibacter oralis</name>
    <dbReference type="NCBI Taxonomy" id="66851"/>
    <lineage>
        <taxon>Archaea</taxon>
        <taxon>Methanobacteriati</taxon>
        <taxon>Methanobacteriota</taxon>
        <taxon>Methanomada group</taxon>
        <taxon>Methanobacteria</taxon>
        <taxon>Methanobacteriales</taxon>
        <taxon>Methanobacteriaceae</taxon>
        <taxon>Methanobrevibacter</taxon>
    </lineage>
</organism>
<dbReference type="SUPFAM" id="SSF52540">
    <property type="entry name" value="P-loop containing nucleoside triphosphate hydrolases"/>
    <property type="match status" value="1"/>
</dbReference>
<dbReference type="InterPro" id="IPR025420">
    <property type="entry name" value="DUF4143"/>
</dbReference>
<dbReference type="PATRIC" id="fig|66851.6.peg.1908"/>
<dbReference type="RefSeq" id="WP_042694512.1">
    <property type="nucleotide sequence ID" value="NZ_CABMAB010000039.1"/>
</dbReference>
<evidence type="ECO:0000313" key="4">
    <source>
        <dbReference type="Proteomes" id="UP000077428"/>
    </source>
</evidence>
<name>A0A166C350_METOA</name>
<dbReference type="EMBL" id="LWMU01000103">
    <property type="protein sequence ID" value="KZX10917.1"/>
    <property type="molecule type" value="Genomic_DNA"/>
</dbReference>
<dbReference type="Proteomes" id="UP000077428">
    <property type="component" value="Unassembled WGS sequence"/>
</dbReference>
<evidence type="ECO:0008006" key="5">
    <source>
        <dbReference type="Google" id="ProtNLM"/>
    </source>
</evidence>
<accession>A0A166C350</accession>
<protein>
    <recommendedName>
        <fullName evidence="5">Archaeal ATPase</fullName>
    </recommendedName>
</protein>
<dbReference type="InterPro" id="IPR036388">
    <property type="entry name" value="WH-like_DNA-bd_sf"/>
</dbReference>
<evidence type="ECO:0000259" key="1">
    <source>
        <dbReference type="Pfam" id="PF13173"/>
    </source>
</evidence>
<sequence length="410" mass="48281">MVERKEYMDKIKSFMNKDLIKVITGVRRSGKSYFLKLIIEELIKNGVSRENILLMDLELPKYNHINSKEELDEIILNFISKHENKVYLFFDEIQNVSRWEISVNSYFKLPNVEIYITGSNSKLLSGELATYLTGRYVSIEMYPFSFNEFLDFKEEINEKPIIKNELYSEIENYFEEYLIYGGFPISIAINNNKEIILNDLFSSIVLRDIIERHELRNVGLFDRIMKFLISHIGSLISANSLYNYLKHENWGIGKATIYNYLKYLEDAYVLSKVSREDLIGKKEISGSEKYYLIDQGFYFSQVDDKQKNTGRIIENIVYLELLRNDYKVTIGCVNNLEIDFIAKKNGKKIYIQVAYILDSIETINREFKPLLMVKDNYPKYVLSMDKINQSRDGIENINVINFLRNSRDII</sequence>
<dbReference type="InterPro" id="IPR036390">
    <property type="entry name" value="WH_DNA-bd_sf"/>
</dbReference>
<feature type="domain" description="AAA" evidence="1">
    <location>
        <begin position="20"/>
        <end position="150"/>
    </location>
</feature>
<gene>
    <name evidence="3" type="ORF">MBORA_17550</name>
</gene>
<dbReference type="AlphaFoldDB" id="A0A166C350"/>
<dbReference type="Pfam" id="PF13635">
    <property type="entry name" value="DUF4143"/>
    <property type="match status" value="1"/>
</dbReference>
<feature type="domain" description="DUF4143" evidence="2">
    <location>
        <begin position="207"/>
        <end position="354"/>
    </location>
</feature>
<dbReference type="PANTHER" id="PTHR33295:SF20">
    <property type="entry name" value="ATPASE"/>
    <property type="match status" value="1"/>
</dbReference>
<keyword evidence="4" id="KW-1185">Reference proteome</keyword>
<evidence type="ECO:0000313" key="3">
    <source>
        <dbReference type="EMBL" id="KZX10917.1"/>
    </source>
</evidence>
<dbReference type="SUPFAM" id="SSF46785">
    <property type="entry name" value="Winged helix' DNA-binding domain"/>
    <property type="match status" value="1"/>
</dbReference>
<dbReference type="OrthoDB" id="371918at2157"/>
<proteinExistence type="predicted"/>
<dbReference type="Gene3D" id="1.10.10.10">
    <property type="entry name" value="Winged helix-like DNA-binding domain superfamily/Winged helix DNA-binding domain"/>
    <property type="match status" value="1"/>
</dbReference>
<comment type="caution">
    <text evidence="3">The sequence shown here is derived from an EMBL/GenBank/DDBJ whole genome shotgun (WGS) entry which is preliminary data.</text>
</comment>
<evidence type="ECO:0000259" key="2">
    <source>
        <dbReference type="Pfam" id="PF13635"/>
    </source>
</evidence>
<dbReference type="InterPro" id="IPR027417">
    <property type="entry name" value="P-loop_NTPase"/>
</dbReference>
<dbReference type="PANTHER" id="PTHR33295">
    <property type="entry name" value="ATPASE"/>
    <property type="match status" value="1"/>
</dbReference>
<reference evidence="4" key="1">
    <citation type="journal article" date="2016" name="Genome Announc.">
        <title>Draft Genome Sequences of Methanobrevibacter curvatus DSM11111, Methanobrevibacter cuticularis DSM11139, Methanobrevibacter filiformis DSM11501, and Methanobrevibacter oralis DSM7256.</title>
        <authorList>
            <person name="Poehlein A."/>
            <person name="Seedorf H."/>
        </authorList>
    </citation>
    <scope>NUCLEOTIDE SEQUENCE [LARGE SCALE GENOMIC DNA]</scope>
    <source>
        <strain evidence="4">DSM 7256 / JCM 30027 / ZR</strain>
    </source>
</reference>
<dbReference type="STRING" id="66851.MBORA_17550"/>
<dbReference type="InterPro" id="IPR041682">
    <property type="entry name" value="AAA_14"/>
</dbReference>
<dbReference type="Pfam" id="PF13173">
    <property type="entry name" value="AAA_14"/>
    <property type="match status" value="1"/>
</dbReference>